<dbReference type="GO" id="GO:0005874">
    <property type="term" value="C:microtubule"/>
    <property type="evidence" value="ECO:0007669"/>
    <property type="project" value="UniProtKB-KW"/>
</dbReference>
<dbReference type="InterPro" id="IPR029064">
    <property type="entry name" value="Ribosomal_eL30-like_sf"/>
</dbReference>
<dbReference type="FunFam" id="3.40.50.300:FF:002141">
    <property type="entry name" value="Dynein heavy chain"/>
    <property type="match status" value="1"/>
</dbReference>
<dbReference type="InterPro" id="IPR042226">
    <property type="entry name" value="eFR1_2_sf"/>
</dbReference>
<evidence type="ECO:0000256" key="10">
    <source>
        <dbReference type="ARBA" id="ARBA00022803"/>
    </source>
</evidence>
<evidence type="ECO:0000256" key="28">
    <source>
        <dbReference type="SAM" id="MobiDB-lite"/>
    </source>
</evidence>
<dbReference type="InterPro" id="IPR041228">
    <property type="entry name" value="Dynein_C"/>
</dbReference>
<dbReference type="FunFam" id="1.20.920.30:FF:000005">
    <property type="entry name" value="Dynein, axonemal, heavy chain 2"/>
    <property type="match status" value="1"/>
</dbReference>
<dbReference type="Pfam" id="PF08393">
    <property type="entry name" value="DHC_N2"/>
    <property type="match status" value="1"/>
</dbReference>
<dbReference type="GO" id="GO:0051959">
    <property type="term" value="F:dynein light intermediate chain binding"/>
    <property type="evidence" value="ECO:0007669"/>
    <property type="project" value="InterPro"/>
</dbReference>
<evidence type="ECO:0000256" key="21">
    <source>
        <dbReference type="ARBA" id="ARBA00063032"/>
    </source>
</evidence>
<evidence type="ECO:0000256" key="25">
    <source>
        <dbReference type="ARBA" id="ARBA00078558"/>
    </source>
</evidence>
<dbReference type="Proteomes" id="UP000719412">
    <property type="component" value="Unassembled WGS sequence"/>
</dbReference>
<feature type="coiled-coil region" evidence="27">
    <location>
        <begin position="3590"/>
        <end position="3617"/>
    </location>
</feature>
<dbReference type="Pfam" id="PF03465">
    <property type="entry name" value="eRF1_3"/>
    <property type="match status" value="1"/>
</dbReference>
<dbReference type="FunFam" id="1.20.140.100:FF:000006">
    <property type="entry name" value="dynein heavy chain 2, axonemal"/>
    <property type="match status" value="1"/>
</dbReference>
<evidence type="ECO:0000313" key="31">
    <source>
        <dbReference type="Proteomes" id="UP000719412"/>
    </source>
</evidence>
<comment type="subcellular location">
    <subcellularLocation>
        <location evidence="2">Cytoplasm</location>
        <location evidence="2">Cytoskeleton</location>
        <location evidence="2">Flagellum axoneme</location>
    </subcellularLocation>
</comment>
<dbReference type="GO" id="GO:0008017">
    <property type="term" value="F:microtubule binding"/>
    <property type="evidence" value="ECO:0007669"/>
    <property type="project" value="UniProtKB-ARBA"/>
</dbReference>
<keyword evidence="15" id="KW-0969">Cilium</keyword>
<evidence type="ECO:0000256" key="4">
    <source>
        <dbReference type="ARBA" id="ARBA00009504"/>
    </source>
</evidence>
<evidence type="ECO:0000256" key="15">
    <source>
        <dbReference type="ARBA" id="ARBA00023069"/>
    </source>
</evidence>
<feature type="region of interest" description="Disordered" evidence="28">
    <location>
        <begin position="1"/>
        <end position="22"/>
    </location>
</feature>
<dbReference type="Pfam" id="PF03464">
    <property type="entry name" value="eRF1_2"/>
    <property type="match status" value="1"/>
</dbReference>
<feature type="domain" description="eRF1/Pelota-like N-terminal" evidence="29">
    <location>
        <begin position="4449"/>
        <end position="4563"/>
    </location>
</feature>
<organism evidence="30 31">
    <name type="scientific">Tenebrio molitor</name>
    <name type="common">Yellow mealworm beetle</name>
    <dbReference type="NCBI Taxonomy" id="7067"/>
    <lineage>
        <taxon>Eukaryota</taxon>
        <taxon>Metazoa</taxon>
        <taxon>Ecdysozoa</taxon>
        <taxon>Arthropoda</taxon>
        <taxon>Hexapoda</taxon>
        <taxon>Insecta</taxon>
        <taxon>Pterygota</taxon>
        <taxon>Neoptera</taxon>
        <taxon>Endopterygota</taxon>
        <taxon>Coleoptera</taxon>
        <taxon>Polyphaga</taxon>
        <taxon>Cucujiformia</taxon>
        <taxon>Tenebrionidae</taxon>
        <taxon>Tenebrio</taxon>
    </lineage>
</organism>
<dbReference type="GO" id="GO:0036156">
    <property type="term" value="C:inner dynein arm"/>
    <property type="evidence" value="ECO:0007669"/>
    <property type="project" value="UniProtKB-ARBA"/>
</dbReference>
<dbReference type="GO" id="GO:0060294">
    <property type="term" value="P:cilium movement involved in cell motility"/>
    <property type="evidence" value="ECO:0007669"/>
    <property type="project" value="UniProtKB-ARBA"/>
</dbReference>
<dbReference type="InterPro" id="IPR035699">
    <property type="entry name" value="AAA_6"/>
</dbReference>
<keyword evidence="6" id="KW-0493">Microtubule</keyword>
<dbReference type="FunFam" id="1.10.8.1220:FF:000001">
    <property type="entry name" value="Dynein axonemal heavy chain 5"/>
    <property type="match status" value="1"/>
</dbReference>
<dbReference type="GO" id="GO:0005524">
    <property type="term" value="F:ATP binding"/>
    <property type="evidence" value="ECO:0007669"/>
    <property type="project" value="UniProtKB-KW"/>
</dbReference>
<evidence type="ECO:0000313" key="30">
    <source>
        <dbReference type="EMBL" id="KAH0811724.1"/>
    </source>
</evidence>
<dbReference type="InterPro" id="IPR056759">
    <property type="entry name" value="DYH2-5-8_CC"/>
</dbReference>
<dbReference type="FunFam" id="1.10.287.2620:FF:000002">
    <property type="entry name" value="Dynein heavy chain 2, axonemal"/>
    <property type="match status" value="1"/>
</dbReference>
<keyword evidence="31" id="KW-1185">Reference proteome</keyword>
<dbReference type="FunFam" id="1.20.1270.280:FF:000007">
    <property type="entry name" value="dynein heavy chain 2, axonemal"/>
    <property type="match status" value="1"/>
</dbReference>
<dbReference type="SUPFAM" id="SSF159065">
    <property type="entry name" value="Dom34/Pelota N-terminal domain-like"/>
    <property type="match status" value="1"/>
</dbReference>
<evidence type="ECO:0000256" key="24">
    <source>
        <dbReference type="ARBA" id="ARBA00077719"/>
    </source>
</evidence>
<dbReference type="Gene3D" id="3.20.180.20">
    <property type="entry name" value="Dynein heavy chain, N-terminal domain 2"/>
    <property type="match status" value="1"/>
</dbReference>
<evidence type="ECO:0000256" key="26">
    <source>
        <dbReference type="ARBA" id="ARBA00082099"/>
    </source>
</evidence>
<dbReference type="Gene3D" id="3.30.420.60">
    <property type="entry name" value="eRF1 domain 2"/>
    <property type="match status" value="1"/>
</dbReference>
<dbReference type="Pfam" id="PF17852">
    <property type="entry name" value="Dynein_AAA_lid"/>
    <property type="match status" value="1"/>
</dbReference>
<comment type="function">
    <text evidence="20">Force generating protein of eukaryotic cilia and flagella. Produces force towards the minus ends of microtubules. Dynein has ATPase activity; the force-producing power stroke is thought to occur on release of ADP. Required for assembly of the I1 inner arm complex and its targeting to the appropriate axoneme location. Also required for phototaxis.</text>
</comment>
<dbReference type="GO" id="GO:0008569">
    <property type="term" value="F:minus-end-directed microtubule motor activity"/>
    <property type="evidence" value="ECO:0007669"/>
    <property type="project" value="InterPro"/>
</dbReference>
<evidence type="ECO:0000256" key="5">
    <source>
        <dbReference type="ARBA" id="ARBA00022490"/>
    </source>
</evidence>
<dbReference type="InterPro" id="IPR026983">
    <property type="entry name" value="DHC"/>
</dbReference>
<dbReference type="Gene3D" id="1.20.920.20">
    <property type="match status" value="1"/>
</dbReference>
<dbReference type="FunFam" id="1.10.8.710:FF:000001">
    <property type="entry name" value="Dynein axonemal heavy chain 2"/>
    <property type="match status" value="1"/>
</dbReference>
<evidence type="ECO:0000256" key="14">
    <source>
        <dbReference type="ARBA" id="ARBA00023054"/>
    </source>
</evidence>
<evidence type="ECO:0000256" key="18">
    <source>
        <dbReference type="ARBA" id="ARBA00023273"/>
    </source>
</evidence>
<dbReference type="FunFam" id="3.40.50.300:FF:000049">
    <property type="entry name" value="Dynein, axonemal, heavy chain 5"/>
    <property type="match status" value="1"/>
</dbReference>
<dbReference type="InterPro" id="IPR042219">
    <property type="entry name" value="AAA_lid_11_sf"/>
</dbReference>
<evidence type="ECO:0000256" key="16">
    <source>
        <dbReference type="ARBA" id="ARBA00023175"/>
    </source>
</evidence>
<dbReference type="InterPro" id="IPR004273">
    <property type="entry name" value="Dynein_heavy_D6_P-loop"/>
</dbReference>
<dbReference type="InterPro" id="IPR043157">
    <property type="entry name" value="Dynein_AAA1S"/>
</dbReference>
<dbReference type="Pfam" id="PF12781">
    <property type="entry name" value="AAA_9"/>
    <property type="match status" value="1"/>
</dbReference>
<evidence type="ECO:0000256" key="11">
    <source>
        <dbReference type="ARBA" id="ARBA00022840"/>
    </source>
</evidence>
<keyword evidence="8" id="KW-0677">Repeat</keyword>
<dbReference type="Pfam" id="PF12780">
    <property type="entry name" value="AAA_8"/>
    <property type="match status" value="1"/>
</dbReference>
<dbReference type="Gene3D" id="1.20.58.1120">
    <property type="match status" value="1"/>
</dbReference>
<dbReference type="Pfam" id="PF12777">
    <property type="entry name" value="MT"/>
    <property type="match status" value="1"/>
</dbReference>
<keyword evidence="14 27" id="KW-0175">Coiled coil</keyword>
<dbReference type="InterPro" id="IPR024743">
    <property type="entry name" value="Dynein_HC_stalk"/>
</dbReference>
<dbReference type="FunFam" id="1.10.472.130:FF:000003">
    <property type="entry name" value="Dynein, axonemal, heavy chain 2"/>
    <property type="match status" value="1"/>
</dbReference>
<gene>
    <name evidence="30" type="ORF">GEV33_011066</name>
</gene>
<dbReference type="InterPro" id="IPR005141">
    <property type="entry name" value="eRF1_2"/>
</dbReference>
<dbReference type="SUPFAM" id="SSF55315">
    <property type="entry name" value="L30e-like"/>
    <property type="match status" value="1"/>
</dbReference>
<dbReference type="InterPro" id="IPR013602">
    <property type="entry name" value="Dynein_heavy_linker"/>
</dbReference>
<keyword evidence="16" id="KW-0505">Motor protein</keyword>
<dbReference type="InterPro" id="IPR041658">
    <property type="entry name" value="AAA_lid_11"/>
</dbReference>
<comment type="caution">
    <text evidence="30">The sequence shown here is derived from an EMBL/GenBank/DDBJ whole genome shotgun (WGS) entry which is preliminary data.</text>
</comment>
<dbReference type="Gene3D" id="1.20.920.30">
    <property type="match status" value="1"/>
</dbReference>
<dbReference type="SMART" id="SM01194">
    <property type="entry name" value="eRF1_1"/>
    <property type="match status" value="1"/>
</dbReference>
<dbReference type="Gene3D" id="1.10.472.130">
    <property type="match status" value="1"/>
</dbReference>
<dbReference type="Gene3D" id="1.10.287.2620">
    <property type="match status" value="1"/>
</dbReference>
<dbReference type="FunFam" id="2.30.30.870:FF:000001">
    <property type="entry name" value="Protein pelota homolog"/>
    <property type="match status" value="1"/>
</dbReference>
<evidence type="ECO:0000259" key="29">
    <source>
        <dbReference type="SMART" id="SM01194"/>
    </source>
</evidence>
<dbReference type="InterPro" id="IPR005142">
    <property type="entry name" value="eRF1_3"/>
</dbReference>
<dbReference type="GO" id="GO:0046872">
    <property type="term" value="F:metal ion binding"/>
    <property type="evidence" value="ECO:0007669"/>
    <property type="project" value="UniProtKB-KW"/>
</dbReference>
<dbReference type="InterPro" id="IPR041589">
    <property type="entry name" value="DNAH3_AAA_lid_1"/>
</dbReference>
<dbReference type="InterPro" id="IPR024317">
    <property type="entry name" value="Dynein_heavy_chain_D4_dom"/>
</dbReference>
<dbReference type="GO" id="GO:0045505">
    <property type="term" value="F:dynein intermediate chain binding"/>
    <property type="evidence" value="ECO:0007669"/>
    <property type="project" value="InterPro"/>
</dbReference>
<dbReference type="InterPro" id="IPR013594">
    <property type="entry name" value="Dynein_heavy_tail"/>
</dbReference>
<evidence type="ECO:0000256" key="9">
    <source>
        <dbReference type="ARBA" id="ARBA00022741"/>
    </source>
</evidence>
<feature type="coiled-coil region" evidence="27">
    <location>
        <begin position="3277"/>
        <end position="3339"/>
    </location>
</feature>
<dbReference type="Pfam" id="PF03028">
    <property type="entry name" value="Dynein_heavy"/>
    <property type="match status" value="1"/>
</dbReference>
<dbReference type="PANTHER" id="PTHR22878:SF68">
    <property type="entry name" value="DYNEIN HEAVY CHAIN 6, AXONEMAL-LIKE"/>
    <property type="match status" value="1"/>
</dbReference>
<dbReference type="Gene3D" id="1.10.8.1220">
    <property type="match status" value="1"/>
</dbReference>
<feature type="coiled-coil region" evidence="27">
    <location>
        <begin position="3090"/>
        <end position="3145"/>
    </location>
</feature>
<dbReference type="InterPro" id="IPR041466">
    <property type="entry name" value="Dynein_AAA5_ext"/>
</dbReference>
<evidence type="ECO:0000256" key="23">
    <source>
        <dbReference type="ARBA" id="ARBA00071813"/>
    </source>
</evidence>
<comment type="subunit">
    <text evidence="22">Part of the axonemal inner dynein arm complex that consists of at least two heavy chains and a number of intermediate and light chains. Interacts with DNAI4.</text>
</comment>
<evidence type="ECO:0000256" key="19">
    <source>
        <dbReference type="ARBA" id="ARBA00053635"/>
    </source>
</evidence>
<dbReference type="Pfam" id="PF17857">
    <property type="entry name" value="AAA_lid_1"/>
    <property type="match status" value="1"/>
</dbReference>
<dbReference type="Pfam" id="PF18198">
    <property type="entry name" value="AAA_lid_11"/>
    <property type="match status" value="1"/>
</dbReference>
<keyword evidence="9" id="KW-0547">Nucleotide-binding</keyword>
<dbReference type="FunFam" id="1.20.920.20:FF:000001">
    <property type="entry name" value="dynein heavy chain 2, axonemal"/>
    <property type="match status" value="1"/>
</dbReference>
<evidence type="ECO:0000256" key="3">
    <source>
        <dbReference type="ARBA" id="ARBA00008887"/>
    </source>
</evidence>
<dbReference type="InterPro" id="IPR035706">
    <property type="entry name" value="AAA_9"/>
</dbReference>
<dbReference type="FunFam" id="3.40.50.300:FF:000153">
    <property type="entry name" value="Dynein axonemal heavy chain 1"/>
    <property type="match status" value="1"/>
</dbReference>
<dbReference type="InterPro" id="IPR027417">
    <property type="entry name" value="P-loop_NTPase"/>
</dbReference>
<keyword evidence="17" id="KW-0206">Cytoskeleton</keyword>
<dbReference type="SUPFAM" id="SSF53137">
    <property type="entry name" value="Translational machinery components"/>
    <property type="match status" value="1"/>
</dbReference>
<dbReference type="FunFam" id="3.20.180.20:FF:000001">
    <property type="entry name" value="Dynein axonemal heavy chain 5"/>
    <property type="match status" value="1"/>
</dbReference>
<comment type="function">
    <text evidence="19">As part of the axonemal inner dynein arm complex plays a central role in ciliary beat. Expressed in sperm flagellum, it is required for sperm motility. Dyneins are microtubule-based molecular motors possessing ATPase activities that can convert the chemical energy of ATP into relative sliding between adjacent microtubule doublets to generate ciliary bending.</text>
</comment>
<dbReference type="Gene3D" id="3.30.1330.30">
    <property type="match status" value="1"/>
</dbReference>
<dbReference type="Gene3D" id="3.40.50.300">
    <property type="entry name" value="P-loop containing nucleotide triphosphate hydrolases"/>
    <property type="match status" value="5"/>
</dbReference>
<evidence type="ECO:0000256" key="27">
    <source>
        <dbReference type="SAM" id="Coils"/>
    </source>
</evidence>
<dbReference type="Pfam" id="PF25007">
    <property type="entry name" value="DYH2-5-8_CC"/>
    <property type="match status" value="1"/>
</dbReference>
<evidence type="ECO:0000256" key="12">
    <source>
        <dbReference type="ARBA" id="ARBA00022846"/>
    </source>
</evidence>
<evidence type="ECO:0000256" key="2">
    <source>
        <dbReference type="ARBA" id="ARBA00004611"/>
    </source>
</evidence>
<dbReference type="EMBL" id="JABDTM020026611">
    <property type="protein sequence ID" value="KAH0811724.1"/>
    <property type="molecule type" value="Genomic_DNA"/>
</dbReference>
<protein>
    <recommendedName>
        <fullName evidence="23">Dynein axonemal heavy chain 2</fullName>
    </recommendedName>
    <alternativeName>
        <fullName evidence="26">Axonemal beta dynein heavy chain 2</fullName>
    </alternativeName>
    <alternativeName>
        <fullName evidence="25">Ciliary dynein heavy chain 2</fullName>
    </alternativeName>
    <alternativeName>
        <fullName evidence="24">Dynein-1, subspecies f</fullName>
    </alternativeName>
</protein>
<dbReference type="FunFam" id="1.10.8.720:FF:000008">
    <property type="entry name" value="Dynein axonemal heavy chain 2"/>
    <property type="match status" value="1"/>
</dbReference>
<evidence type="ECO:0000256" key="22">
    <source>
        <dbReference type="ARBA" id="ARBA00064223"/>
    </source>
</evidence>
<dbReference type="Pfam" id="PF12774">
    <property type="entry name" value="AAA_6"/>
    <property type="match status" value="1"/>
</dbReference>
<feature type="compositionally biased region" description="Basic and acidic residues" evidence="28">
    <location>
        <begin position="13"/>
        <end position="22"/>
    </location>
</feature>
<evidence type="ECO:0000256" key="8">
    <source>
        <dbReference type="ARBA" id="ARBA00022737"/>
    </source>
</evidence>
<sequence length="4772" mass="550141">MTTPSPLEENEEKDSLFSDKSEDKAVRIQTPEIDTSEQLKVSYTDEELDKLVGYIKNLTTLYDLRPDDWREENYEVIKQFFLTPTEPLLTIYFLNDELSCQLGTPARPVMDLTYFLRQPLEIYDVNTFFDTINFGTMDDNIEGSILNIVENVYAPIFFKSNHWPESVKNDFSHNLHMFLSKFTDVHSKLFGLTILYIPREALEIPVDVASLDKELVKRLEAIVVYWTKQIRVGLQDQDQNTPDDLLCPIDEYDFWVYRFENLSGLNYQLTNQSLKHICDILIAVQSTYVHQFLVLADEIERNVKESMSNIEYLQILRKPCTELSEIKKPDEMREKLAEILHLIRFIWLNSPYYNTIEKITALCRALSNQVILQCTNYINLDLVFEEKKSREGIKMFETCIDGLTQYIRTYVLISQSHNKFGTRPWVLDKAPIFNHVDSFIQRCKDMIEICEAMINFGRHDETEEIPKPNFGGSRRMEFLVWCNKVEEMFAESLKSVQDVKSIILDVQESQWYDQMLQFKNRMKDIEVVIENLTNALFEEVANVEEGIESLAALYNYSKRESLKPLFDGKTQFVYEMFKEEIHECKRDLTNQEQYPARLPYYAGRAMIANMKKNRLVIIRKLFEDAKWLMPCSISQEIFSQFEKLASSIDERILGLYRKWNDRVGEDVGKRLNRPLMCKSITKPGLLECNIDRSLLDIFTEAKYWESLKYEVPAHIKSVYEKSANVKFVYESVLAVVLDYNKIVASLSDDERLLFKPLITIVEKKIAPGLSKLTWASDVSDEYIAECSYNTAELQQFLDDYKSCNLQIVAICEKICDTYLFHITPNHVFKIKELVVEISSQLEKTMEVLVEYYHKIIQFLILVFEGFENYMTVMANQWITYINNFDTLMEEALKICCRNSLNHMFECLHGDDTLGPNPVLELTASLKENRINFEPTLGEVAKVIYNVLPNIVEALTTLPRLNDKFHVAETDFTPYYGIIEQDPECQKLQKKLNEEVSINVKMIQEYMTTWEPFRDLWEIDKDLFMSKYETENPSASQFDANIGRYTEVANNVQIQEGVTVVHFIRINCAELKRAIIEHCLEWQVKLCELLYKLTVRNIDEIYDYIKVNSEAILKEPQNLIEMEEAIALHELLVAEVPRKEEMFPFITDQMVVLEKYNVHVPNDVRIREKAIPTEWTHYLDILAEADKMLGYSKDTFKTRLLEDAEVLKKDGKTLLDDFLVTGPFSSEWSADEALKYIADIKAKLALMREHEKDLRADLGIFGLSLPDTIELTKLEREIAAIELVWQLTDEWNKAWEKYKSGEFWKIETEEMELTAQTLFRKLTRLSRELKDKGWEIVDHTRLRVDAFRRTLPLIGDLKNPSMRPRHWERVRKVVGKDFDENSPDFNLEAIYAMEMHKFAEEINDISNCATMELQIEKGLANIAHVWKDMKIEMVPHKDKGLYRIKSVEECFQTLEDHMLQLSTMKSTRFVEPFTKEVDYWERTLSYILETLEAALSVQRQWLYLENIFFGEDIRKQLPRESEGFDRLSEEWKSVTIHMQAGKTAMKATQYEPAPYLYNKLNRMNDKLELIQRALERYLETKRHIFPRFYFISNDDMLEILGNSKKPEAVQPHLKKLFDNLTKLKLQRNTVSNKQEAVGMFSEDGEYMDFTKLVVLDGPVEMWLLEVEAQMRATLRKEFKPCRSALKKMLSKRDKWLLTYSGQLCNACSQIQWTTDCTKALVHAKMTESKKPLKRLRRKQNQVLSKLSELSRRDLTKLQRLKANSLITIEIHCRDVIDKMYKANCRDTNSFEWFSQLRFYWDRDQDDCVIKQTNTSFMYGYEYNGNSGRLVITPLTDRCYITLTTALHLFRGGSPKGPAGTGKTETVKDLGKAMGMWVIVNNCSEGLDYKSMGKCFSGLAQTGAWGCFDEFNRINIEVLSVVAQQILSILLAISRKLKQFVFEGTEINLKLTCGIFITMNPGYAGRTELPDNLKSMFRPISMMVPDSAIIAENILFSDGFQNTKILAKKVYTLYQLAMQQLSKQDHYDFGLRSMVALLRYGGRKRRQFPHFPEDEIIYLAMRDMNIARLTSDDLPLFSGIMSDIFPGVTIPTVDYVDMTNAIVEYMNERGLQPIQSSITKVIQLYETKCSRHSVMILGRTGSAKSTTWHTLQGAMGKLCKQGKSGFNVVHAYAINPKALNLGELYGEYNLSTNEWLDGVISAVMRATCSEETPDEKWILFDGPVDAVWIENMNSVMDDNKILTLINSDRITMPEQVSLLFEVGDLSVASPATVSRCGMVYNDYKDWGWVPYVTSWIQRQTKRGQEYQETMMKFFTVYLQKILDFKRANCEEAAGCVELNMVMSLCKLLEILATVENGVNPNDEENFVDMAKNWFLFCMIWSVCCTTNEEGRRKLDAFIREKEGVFPIKDTVYEYFVDVPNKCFVLWETKLPYDWKYEPGCAFFEIIVPTVDTVRYEYITNTLLSRGYPVLLTGPVGTSKTSTAQSVLATLDSEKYAVLNINMSAQTSSLNLQDAIESRLEKRTKGVFAPVGGKLLITFLDDMNMPAKETYGSQPPLELLRQWLDYHFWYDRHKQTKKYVINMHVLGAMGPPGGGRNVISERLLSIFNVINVTFPDETNILRIYGTMLGQHLAEFNEVVKITGREITETTIDLYNNVTTKMLPTPTKIHYLFNLRDISKIFQGLLRAHKDYHDNRTALLRLWIHECFRVFYDRLIDDKDREWFIGQMGDQLGKHFELTFHNICPKNKIPVFADFVNPYRIYEDLQDIPALRKFLEVQMEEYNVSPGVVKMDLVLFEDAMEHICRIERVVSQPRGNMLLVGIGGSGRQSLSRIASYICEYSTFQISVTRSYKAPEFREDLKTLFSITGVDNRATTFLFNDTQITDESFLEIINNMLSSGEVANLYKPDEFEDVKTRLSNAATKAGVIQTSEAMYNFLIKRVRTNIHIILCMSPIGDAFRNRLRQYPALVNCTTIDWFCEWPKVALLEVANKYISDVNFVQTITGEVLEKRRGSVLLSSQDRLREAVASTFATIHDSVAKCAKRMAIEMKRHSYVTPTNYLELVAGYKMWGQMLHNKREEISSEANKLRNGLWKIDDCRSKVQSMSIELQEAQIKVAEFQQQCDEYLVIIANQRKQADEQQKEVTQKSIKIREDEVQCQKLADIAQADLDEAMPALEEAIKALDSLSKKDISEMKSYGKPPQKVEMVMEAIMILKQMEPTWAESKRQLGEINFLKDLKEFDRNHISDRTLKKIANYTQNPEFVPEKVGTVSFAAKKPKQIKFDEAMSSLKEKQLMLAEAQAKLAELNIMLARLQKEYEEKLEQKEELNRKAELLKIKLERASILVECLAGERTRWEETVAVLDVSYENLPGDCLLATAFLSYLGPYVSNYREDLMEMWKSEVGNLEIPFTQTFDIITFLTDPTTIREWNLQGLPADNFSTENGIIVTTGTRWPLVIDPQCQAQKWIKNMEAANNLRVIDFGMLSYMKVLEDAVKNGKPVLLQNILETMDPSLNSILSKAVVKQGGMDLIKIDDKMVSYNHDFRFFITTKLTNPHYPPEISTKTTLVNFAVKEQGLEAQLLGIVVRKERPQLEEQKDKLVTAIAKGKRQLIDLENELLRLLNETRGSLLEDAELFNTLQTSKATSLAVQKSLETAETTEVQIDAAREAKRASILFFVLNDMGRVDPMYQFALDSYIFLFEKSIQNSPKSQVLAERILDLNEYHTYAVYRNTCRCLFEHHKLMFSFHMCVKILDNLGKIVKAEYNFLLRGGVVLDKENQMDNPCAAWLSDDAWDNITELDKIAGFHGIIDTFEQYPKDWNAWYTHTEPETLPLIAEWNDICNNFQKMLFIRSLRKDRLSFCIANFIVIHLGAKFVEPPVLDIKAVLEESIAQTPLIFVLSPGVDPAGALAQLAETAGMEDHFQSLSLGQGQSPIATRMIQRGAKEGNWVFLANCHLSLSWMPQLDKIVETLQAGKINPKFRLWLSSSPNPEFPISILQAGIKMTTEPPKGLRANLLRLYQLVTEEQFALCQCQEKYKKLMFGLCFFHAILLERKKFQQLGWNVIYSFNDSDFEVSENLLTIYLDEYETTPWDALKYLIAGVSYGGHVTDDWDRRLLMTYINQYFCEDALASPYFRLSSLPTYYIPRDGSLQSYQDYVRLLPNVDRPEAFGQHPNADITSLITESRIFCETLMSLEIQTSAAETETKEEKVSLLAAEVLAKIPNPIDYETTEKLIGHDKKPLDVVLLQEILRYDTLLIDIRTSLDELQKGIKGLVVMSAELEEIFTCIFEGRVPSGWLKAYASLKLLGSWTRDLVARVEHFETWASTTHPPLLFWLTAYTFPTGFLTAVLQTAARATEVPIDTLSWEFTVLSVDENQLIERPENGVYVKGMFLEGAGWDKKNACLIEPQPMQLVCPMPVIHFRPQEVLKKKTRGLYSCPCYYFPIRTGAPNRPAFVVAVDLRKPEDMWHAYNLISEGDSVRSTTVRKVQTESSTGSSTSSRVRTMLTISVETIDFDTQACMLRLKGKNIEENQYVKMGAYHTLDLEMNRKFRLSKHEWDSVSLDRVELACDPTKSADVAAVIMQDGLAQICLITSSMTLVRAKIEASIPRKRKNFIQQHEKALAKFYDNIIQGILRHIDFDIVKCVLIASPEILQDPAVVSKISDTKAASEVKALESFYTTLQCEPDKAFYGKKHVEKANEAQAIETLLISDNLFRCQDVNLRKEYVHMVDTVKEFGGDVKIFSSLHISGEQLEQLTGVAAILRFPMPELDEDDTSEDGD</sequence>
<evidence type="ECO:0000256" key="17">
    <source>
        <dbReference type="ARBA" id="ARBA00023212"/>
    </source>
</evidence>
<evidence type="ECO:0000256" key="7">
    <source>
        <dbReference type="ARBA" id="ARBA00022723"/>
    </source>
</evidence>
<proteinExistence type="inferred from homology"/>
<keyword evidence="5" id="KW-0963">Cytoplasm</keyword>
<dbReference type="CDD" id="cd00009">
    <property type="entry name" value="AAA"/>
    <property type="match status" value="1"/>
</dbReference>
<evidence type="ECO:0000256" key="1">
    <source>
        <dbReference type="ARBA" id="ARBA00001968"/>
    </source>
</evidence>
<keyword evidence="10" id="KW-0802">TPR repeat</keyword>
<dbReference type="FunFam" id="1.20.58.1120:FF:000001">
    <property type="entry name" value="dynein heavy chain 2, axonemal"/>
    <property type="match status" value="1"/>
</dbReference>
<dbReference type="SUPFAM" id="SSF52540">
    <property type="entry name" value="P-loop containing nucleoside triphosphate hydrolases"/>
    <property type="match status" value="4"/>
</dbReference>
<comment type="subunit">
    <text evidence="21">The I1 inner arm complex (also known as the f dynein complex) is a two-headed isoform composed of two heavy chains (1-alpha and 1-beta), three intermediate chains and three light chains. I1 occupies a specific position proximal to the first radial spoke and repeats every 96 nm along the length of the axoneme.</text>
</comment>
<keyword evidence="7" id="KW-0479">Metal-binding</keyword>
<dbReference type="Gene3D" id="6.10.140.1060">
    <property type="match status" value="1"/>
</dbReference>
<keyword evidence="12" id="KW-0282">Flagellum</keyword>
<dbReference type="InterPro" id="IPR042222">
    <property type="entry name" value="Dynein_2_N"/>
</dbReference>
<keyword evidence="18" id="KW-0966">Cell projection</keyword>
<comment type="cofactor">
    <cofactor evidence="1">
        <name>a divalent metal cation</name>
        <dbReference type="ChEBI" id="CHEBI:60240"/>
    </cofactor>
</comment>
<dbReference type="InterPro" id="IPR038069">
    <property type="entry name" value="Pelota/DOM34_N"/>
</dbReference>
<dbReference type="Pfam" id="PF08385">
    <property type="entry name" value="DHC_N1"/>
    <property type="match status" value="1"/>
</dbReference>
<dbReference type="FunFam" id="3.30.1330.30:FF:000008">
    <property type="entry name" value="Protein pelota homolog"/>
    <property type="match status" value="1"/>
</dbReference>
<dbReference type="Gene3D" id="1.20.140.100">
    <property type="entry name" value="Dynein heavy chain, N-terminal domain 2"/>
    <property type="match status" value="1"/>
</dbReference>
<dbReference type="GO" id="GO:0036159">
    <property type="term" value="P:inner dynein arm assembly"/>
    <property type="evidence" value="ECO:0007669"/>
    <property type="project" value="UniProtKB-ARBA"/>
</dbReference>
<accession>A0A8J6HBG2</accession>
<comment type="similarity">
    <text evidence="4">Belongs to the eukaryotic release factor 1 family. Pelota subfamily.</text>
</comment>
<name>A0A8J6HBG2_TENMO</name>
<evidence type="ECO:0000256" key="6">
    <source>
        <dbReference type="ARBA" id="ARBA00022701"/>
    </source>
</evidence>
<dbReference type="PANTHER" id="PTHR22878">
    <property type="entry name" value="DYNEIN HEAVY CHAIN 6, AXONEMAL-LIKE-RELATED"/>
    <property type="match status" value="1"/>
</dbReference>
<dbReference type="InterPro" id="IPR005140">
    <property type="entry name" value="eRF1_Pelota-like_N"/>
</dbReference>
<dbReference type="Gene3D" id="2.30.30.870">
    <property type="entry name" value="Pelota, domain A"/>
    <property type="match status" value="1"/>
</dbReference>
<dbReference type="Gene3D" id="1.10.8.720">
    <property type="entry name" value="Region D6 of dynein motor"/>
    <property type="match status" value="1"/>
</dbReference>
<dbReference type="FunFam" id="3.40.50.300:FF:000044">
    <property type="entry name" value="Dynein heavy chain 5, axonemal"/>
    <property type="match status" value="1"/>
</dbReference>
<dbReference type="InterPro" id="IPR042228">
    <property type="entry name" value="Dynein_linker_3"/>
</dbReference>
<comment type="similarity">
    <text evidence="3">Belongs to the dynein heavy chain family.</text>
</comment>
<keyword evidence="13" id="KW-0243">Dynein</keyword>
<dbReference type="Gene3D" id="1.20.1270.280">
    <property type="match status" value="1"/>
</dbReference>
<dbReference type="Pfam" id="PF12775">
    <property type="entry name" value="AAA_7"/>
    <property type="match status" value="1"/>
</dbReference>
<reference evidence="30" key="1">
    <citation type="journal article" date="2020" name="J Insects Food Feed">
        <title>The yellow mealworm (Tenebrio molitor) genome: a resource for the emerging insects as food and feed industry.</title>
        <authorList>
            <person name="Eriksson T."/>
            <person name="Andere A."/>
            <person name="Kelstrup H."/>
            <person name="Emery V."/>
            <person name="Picard C."/>
        </authorList>
    </citation>
    <scope>NUCLEOTIDE SEQUENCE</scope>
    <source>
        <strain evidence="30">Stoneville</strain>
        <tissue evidence="30">Whole head</tissue>
    </source>
</reference>
<dbReference type="Pfam" id="PF18199">
    <property type="entry name" value="Dynein_C"/>
    <property type="match status" value="1"/>
</dbReference>
<evidence type="ECO:0000256" key="13">
    <source>
        <dbReference type="ARBA" id="ARBA00023017"/>
    </source>
</evidence>
<evidence type="ECO:0000256" key="20">
    <source>
        <dbReference type="ARBA" id="ARBA00054075"/>
    </source>
</evidence>
<dbReference type="Gene3D" id="1.10.8.710">
    <property type="match status" value="1"/>
</dbReference>
<reference evidence="30" key="2">
    <citation type="submission" date="2021-08" db="EMBL/GenBank/DDBJ databases">
        <authorList>
            <person name="Eriksson T."/>
        </authorList>
    </citation>
    <scope>NUCLEOTIDE SEQUENCE</scope>
    <source>
        <strain evidence="30">Stoneville</strain>
        <tissue evidence="30">Whole head</tissue>
    </source>
</reference>
<keyword evidence="11" id="KW-0067">ATP-binding</keyword>
<dbReference type="GO" id="GO:0097729">
    <property type="term" value="C:9+2 motile cilium"/>
    <property type="evidence" value="ECO:0007669"/>
    <property type="project" value="UniProtKB-ARBA"/>
</dbReference>